<keyword evidence="2" id="KW-0614">Plasmid</keyword>
<dbReference type="EMBL" id="AJ748322">
    <property type="protein sequence ID" value="CAG38189.1"/>
    <property type="molecule type" value="Genomic_DNA"/>
</dbReference>
<dbReference type="RefSeq" id="WP_011225154.1">
    <property type="nucleotide sequence ID" value="NC_006423.1"/>
</dbReference>
<feature type="transmembrane region" description="Helical" evidence="1">
    <location>
        <begin position="85"/>
        <end position="114"/>
    </location>
</feature>
<keyword evidence="1" id="KW-0812">Transmembrane</keyword>
<reference evidence="2" key="1">
    <citation type="journal article" date="2004" name="Archaea">
        <title>Genomic comparison of archaeal conjugative plasmids from Sulfolobus.</title>
        <authorList>
            <person name="Greve B."/>
            <person name="Jensen S."/>
            <person name="Bruegger K."/>
            <person name="Zillig W."/>
            <person name="Garrett R.A."/>
        </authorList>
    </citation>
    <scope>NUCLEOTIDE SEQUENCE [LARGE SCALE GENOMIC DNA]</scope>
    <source>
        <plasmid evidence="2">pARN3</plasmid>
    </source>
</reference>
<evidence type="ECO:0000313" key="2">
    <source>
        <dbReference type="EMBL" id="CAG38189.1"/>
    </source>
</evidence>
<organism evidence="2">
    <name type="scientific">Saccharolobus islandicus</name>
    <name type="common">Sulfolobus islandicus</name>
    <dbReference type="NCBI Taxonomy" id="43080"/>
    <lineage>
        <taxon>Archaea</taxon>
        <taxon>Thermoproteota</taxon>
        <taxon>Thermoprotei</taxon>
        <taxon>Sulfolobales</taxon>
        <taxon>Sulfolobaceae</taxon>
        <taxon>Saccharolobus</taxon>
    </lineage>
</organism>
<keyword evidence="1" id="KW-1133">Transmembrane helix</keyword>
<sequence length="187" mass="22084">MNWGPSLFNIILVLLLYESFHAYFYFKSKEVRREGKISIRVLNMNEENAITLNSLFFRNSIVFLSDKLNDRILRHEEGHTKQLNYIYVFLLAVAALLPVISNFTIPAVLLGVLLGKFLLWHMERAADLYAYTKYNIKYESAAVRPKRIERLKSWILDSHPPDWVRAKEEYYEKKNSLIKLLLRDLLS</sequence>
<geneLocation type="plasmid" evidence="2">
    <name>pARN3</name>
</geneLocation>
<dbReference type="AlphaFoldDB" id="Q5W2V7"/>
<name>Q5W2V7_SACIS</name>
<accession>Q5W2V7</accession>
<keyword evidence="1" id="KW-0472">Membrane</keyword>
<feature type="transmembrane region" description="Helical" evidence="1">
    <location>
        <begin position="6"/>
        <end position="26"/>
    </location>
</feature>
<evidence type="ECO:0000256" key="1">
    <source>
        <dbReference type="SAM" id="Phobius"/>
    </source>
</evidence>
<protein>
    <submittedName>
        <fullName evidence="2">Uncharacterized protein</fullName>
    </submittedName>
</protein>
<proteinExistence type="predicted"/>